<reference evidence="4" key="1">
    <citation type="journal article" date="2019" name="Int. J. Syst. Evol. Microbiol.">
        <title>The Global Catalogue of Microorganisms (GCM) 10K type strain sequencing project: providing services to taxonomists for standard genome sequencing and annotation.</title>
        <authorList>
            <consortium name="The Broad Institute Genomics Platform"/>
            <consortium name="The Broad Institute Genome Sequencing Center for Infectious Disease"/>
            <person name="Wu L."/>
            <person name="Ma J."/>
        </authorList>
    </citation>
    <scope>NUCLEOTIDE SEQUENCE [LARGE SCALE GENOMIC DNA]</scope>
    <source>
        <strain evidence="4">JCM 14900</strain>
    </source>
</reference>
<protein>
    <submittedName>
        <fullName evidence="3">Uncharacterized protein</fullName>
    </submittedName>
</protein>
<keyword evidence="2" id="KW-0812">Transmembrane</keyword>
<keyword evidence="4" id="KW-1185">Reference proteome</keyword>
<feature type="region of interest" description="Disordered" evidence="1">
    <location>
        <begin position="1"/>
        <end position="20"/>
    </location>
</feature>
<gene>
    <name evidence="3" type="ORF">GCM10009775_32660</name>
</gene>
<organism evidence="3 4">
    <name type="scientific">Microbacterium aoyamense</name>
    <dbReference type="NCBI Taxonomy" id="344166"/>
    <lineage>
        <taxon>Bacteria</taxon>
        <taxon>Bacillati</taxon>
        <taxon>Actinomycetota</taxon>
        <taxon>Actinomycetes</taxon>
        <taxon>Micrococcales</taxon>
        <taxon>Microbacteriaceae</taxon>
        <taxon>Microbacterium</taxon>
    </lineage>
</organism>
<sequence>MDAAPPAPVPSEPIPVPSEPVAVPAEPAVAPTHADVAPRGIPRLTKMLWGLSVAVAAAAAAAITFSLTYIAPVSDSGGATQIATLEPTSATVPVGYMGAGPSSRSFEFYGYTIFETAGGYSYFGMQGSNCFSMAPTDQIPEEFDSQQGYSIDFTVLGGCGAGAFPAIAQFTVGPASPEELRAQFPDDTALRIAYDGERVGVFLADE</sequence>
<feature type="transmembrane region" description="Helical" evidence="2">
    <location>
        <begin position="48"/>
        <end position="71"/>
    </location>
</feature>
<keyword evidence="2" id="KW-0472">Membrane</keyword>
<evidence type="ECO:0000256" key="1">
    <source>
        <dbReference type="SAM" id="MobiDB-lite"/>
    </source>
</evidence>
<keyword evidence="2" id="KW-1133">Transmembrane helix</keyword>
<evidence type="ECO:0000313" key="3">
    <source>
        <dbReference type="EMBL" id="GAA1938033.1"/>
    </source>
</evidence>
<evidence type="ECO:0000313" key="4">
    <source>
        <dbReference type="Proteomes" id="UP001501343"/>
    </source>
</evidence>
<dbReference type="EMBL" id="BAAAOF010000008">
    <property type="protein sequence ID" value="GAA1938033.1"/>
    <property type="molecule type" value="Genomic_DNA"/>
</dbReference>
<accession>A0ABP5B9K8</accession>
<feature type="compositionally biased region" description="Pro residues" evidence="1">
    <location>
        <begin position="1"/>
        <end position="18"/>
    </location>
</feature>
<dbReference type="Proteomes" id="UP001501343">
    <property type="component" value="Unassembled WGS sequence"/>
</dbReference>
<name>A0ABP5B9K8_9MICO</name>
<proteinExistence type="predicted"/>
<comment type="caution">
    <text evidence="3">The sequence shown here is derived from an EMBL/GenBank/DDBJ whole genome shotgun (WGS) entry which is preliminary data.</text>
</comment>
<evidence type="ECO:0000256" key="2">
    <source>
        <dbReference type="SAM" id="Phobius"/>
    </source>
</evidence>